<protein>
    <submittedName>
        <fullName evidence="10">ABC transporter permease subunit</fullName>
    </submittedName>
    <submittedName>
        <fullName evidence="9">Peptide/nickel transport system permease protein/oligopeptide transport system permease protein</fullName>
    </submittedName>
</protein>
<dbReference type="PANTHER" id="PTHR43163">
    <property type="entry name" value="DIPEPTIDE TRANSPORT SYSTEM PERMEASE PROTEIN DPPB-RELATED"/>
    <property type="match status" value="1"/>
</dbReference>
<feature type="transmembrane region" description="Helical" evidence="7">
    <location>
        <begin position="6"/>
        <end position="25"/>
    </location>
</feature>
<evidence type="ECO:0000256" key="4">
    <source>
        <dbReference type="ARBA" id="ARBA00022692"/>
    </source>
</evidence>
<reference evidence="10 11" key="1">
    <citation type="submission" date="2019-10" db="EMBL/GenBank/DDBJ databases">
        <title>Genome Sequences from Six Type Strain Members of the Archaeal Family Sulfolobaceae: Acidianus ambivalens, Acidianus infernus, Metallosphaera prunae, Stygiolobus azoricus, Sulfolobus metallicus, and Sulfurisphaera ohwakuensis.</title>
        <authorList>
            <person name="Counts J.A."/>
            <person name="Kelly R.M."/>
        </authorList>
    </citation>
    <scope>NUCLEOTIDE SEQUENCE [LARGE SCALE GENOMIC DNA]</scope>
    <source>
        <strain evidence="10 11">TA-1</strain>
    </source>
</reference>
<dbReference type="GeneID" id="42801437"/>
<dbReference type="GO" id="GO:0055085">
    <property type="term" value="P:transmembrane transport"/>
    <property type="evidence" value="ECO:0007669"/>
    <property type="project" value="InterPro"/>
</dbReference>
<feature type="transmembrane region" description="Helical" evidence="7">
    <location>
        <begin position="382"/>
        <end position="403"/>
    </location>
</feature>
<keyword evidence="6 7" id="KW-0472">Membrane</keyword>
<comment type="subcellular location">
    <subcellularLocation>
        <location evidence="1">Cell membrane</location>
        <topology evidence="1">Multi-pass membrane protein</topology>
    </subcellularLocation>
</comment>
<evidence type="ECO:0000313" key="12">
    <source>
        <dbReference type="Proteomes" id="UP000582213"/>
    </source>
</evidence>
<evidence type="ECO:0000256" key="7">
    <source>
        <dbReference type="SAM" id="Phobius"/>
    </source>
</evidence>
<organism evidence="10 11">
    <name type="scientific">Sulfurisphaera ohwakuensis</name>
    <dbReference type="NCBI Taxonomy" id="69656"/>
    <lineage>
        <taxon>Archaea</taxon>
        <taxon>Thermoproteota</taxon>
        <taxon>Thermoprotei</taxon>
        <taxon>Sulfolobales</taxon>
        <taxon>Sulfolobaceae</taxon>
        <taxon>Sulfurisphaera</taxon>
    </lineage>
</organism>
<keyword evidence="11" id="KW-1185">Reference proteome</keyword>
<dbReference type="InterPro" id="IPR000515">
    <property type="entry name" value="MetI-like"/>
</dbReference>
<feature type="transmembrane region" description="Helical" evidence="7">
    <location>
        <begin position="280"/>
        <end position="301"/>
    </location>
</feature>
<dbReference type="GO" id="GO:0005886">
    <property type="term" value="C:plasma membrane"/>
    <property type="evidence" value="ECO:0007669"/>
    <property type="project" value="UniProtKB-SubCell"/>
</dbReference>
<evidence type="ECO:0000256" key="5">
    <source>
        <dbReference type="ARBA" id="ARBA00022989"/>
    </source>
</evidence>
<sequence>MKSSYLLYISIILLILGLIISFISIESKQIMLFYYNESNIAYPQPGWQDYYWSVLVYGNPNATIITFNETIFLKNVNIYHFNTTTRYVYIIHGYIQPYAYLSPFSLFLVLTASFIGFKGTTLFFQSRILGEELTKGYAVGGSLYRYVLKRFSSFLISMILVITVVIILESLHGRNIIKTIYDMSLFNLGNSSYFGISVTSLVLTALAYTSLLLGISFALTVYLSAFLSIYSLTNRRLRNIIDKWKYIGTALASWVLSIIVIYFLHFFLNIFPYGTPKENIVPYLFMPLISLFFPYVGIFSNRLLSNVKSIPANYKGLKETILIYRHLLGNVTVVMLSSISSAFIEMLLAEMLVEGIFLWPGLGELLKIAIFHGDYKIVEGVMVLYSTIALLSNLITDIIYGVMDPRVTR</sequence>
<dbReference type="OrthoDB" id="44105at2157"/>
<proteinExistence type="predicted"/>
<name>A0A650CHN8_SULOH</name>
<feature type="transmembrane region" description="Helical" evidence="7">
    <location>
        <begin position="244"/>
        <end position="268"/>
    </location>
</feature>
<evidence type="ECO:0000256" key="1">
    <source>
        <dbReference type="ARBA" id="ARBA00004651"/>
    </source>
</evidence>
<keyword evidence="2" id="KW-0813">Transport</keyword>
<evidence type="ECO:0000256" key="2">
    <source>
        <dbReference type="ARBA" id="ARBA00022448"/>
    </source>
</evidence>
<feature type="transmembrane region" description="Helical" evidence="7">
    <location>
        <begin position="98"/>
        <end position="117"/>
    </location>
</feature>
<keyword evidence="4 7" id="KW-0812">Transmembrane</keyword>
<dbReference type="AlphaFoldDB" id="A0A650CHN8"/>
<feature type="transmembrane region" description="Helical" evidence="7">
    <location>
        <begin position="151"/>
        <end position="171"/>
    </location>
</feature>
<dbReference type="Proteomes" id="UP000582213">
    <property type="component" value="Unassembled WGS sequence"/>
</dbReference>
<keyword evidence="5 7" id="KW-1133">Transmembrane helix</keyword>
<dbReference type="EMBL" id="CP045484">
    <property type="protein sequence ID" value="QGR17364.1"/>
    <property type="molecule type" value="Genomic_DNA"/>
</dbReference>
<reference evidence="9 12" key="2">
    <citation type="submission" date="2020-08" db="EMBL/GenBank/DDBJ databases">
        <title>Genomic Encyclopedia of Type Strains, Phase IV (KMG-IV): sequencing the most valuable type-strain genomes for metagenomic binning, comparative biology and taxonomic classification.</title>
        <authorList>
            <person name="Goeker M."/>
        </authorList>
    </citation>
    <scope>NUCLEOTIDE SEQUENCE [LARGE SCALE GENOMIC DNA]</scope>
    <source>
        <strain evidence="9 12">DSM 12421</strain>
    </source>
</reference>
<dbReference type="EMBL" id="JACHFY010000005">
    <property type="protein sequence ID" value="MBB5253618.1"/>
    <property type="molecule type" value="Genomic_DNA"/>
</dbReference>
<accession>A0A650CHN8</accession>
<feature type="transmembrane region" description="Helical" evidence="7">
    <location>
        <begin position="322"/>
        <end position="344"/>
    </location>
</feature>
<evidence type="ECO:0000313" key="9">
    <source>
        <dbReference type="EMBL" id="MBB5253618.1"/>
    </source>
</evidence>
<keyword evidence="3" id="KW-1003">Cell membrane</keyword>
<feature type="transmembrane region" description="Helical" evidence="7">
    <location>
        <begin position="211"/>
        <end position="232"/>
    </location>
</feature>
<gene>
    <name evidence="10" type="ORF">D1869_09300</name>
    <name evidence="9" type="ORF">HNQ62_001387</name>
</gene>
<feature type="transmembrane region" description="Helical" evidence="7">
    <location>
        <begin position="183"/>
        <end position="205"/>
    </location>
</feature>
<dbReference type="Proteomes" id="UP000427373">
    <property type="component" value="Chromosome"/>
</dbReference>
<dbReference type="PANTHER" id="PTHR43163:SF6">
    <property type="entry name" value="DIPEPTIDE TRANSPORT SYSTEM PERMEASE PROTEIN DPPB-RELATED"/>
    <property type="match status" value="1"/>
</dbReference>
<evidence type="ECO:0000256" key="3">
    <source>
        <dbReference type="ARBA" id="ARBA00022475"/>
    </source>
</evidence>
<dbReference type="KEGG" id="soh:D1869_09300"/>
<evidence type="ECO:0000256" key="6">
    <source>
        <dbReference type="ARBA" id="ARBA00023136"/>
    </source>
</evidence>
<dbReference type="Pfam" id="PF00528">
    <property type="entry name" value="BPD_transp_1"/>
    <property type="match status" value="1"/>
</dbReference>
<evidence type="ECO:0000313" key="10">
    <source>
        <dbReference type="EMBL" id="QGR17364.1"/>
    </source>
</evidence>
<evidence type="ECO:0000313" key="11">
    <source>
        <dbReference type="Proteomes" id="UP000427373"/>
    </source>
</evidence>
<evidence type="ECO:0000259" key="8">
    <source>
        <dbReference type="Pfam" id="PF00528"/>
    </source>
</evidence>
<dbReference type="RefSeq" id="WP_156014848.1">
    <property type="nucleotide sequence ID" value="NZ_CP045484.1"/>
</dbReference>
<feature type="domain" description="ABC transmembrane type-1" evidence="8">
    <location>
        <begin position="231"/>
        <end position="408"/>
    </location>
</feature>